<dbReference type="PRINTS" id="PR00474">
    <property type="entry name" value="GLU5KINASE"/>
</dbReference>
<dbReference type="InterPro" id="IPR001048">
    <property type="entry name" value="Asp/Glu/Uridylate_kinase"/>
</dbReference>
<gene>
    <name evidence="9" type="primary">argB</name>
    <name evidence="11" type="ORF">SAMN05660649_03583</name>
</gene>
<keyword evidence="3 9" id="KW-0028">Amino-acid biosynthesis</keyword>
<proteinExistence type="inferred from homology"/>
<dbReference type="HAMAP" id="MF_00082">
    <property type="entry name" value="ArgB"/>
    <property type="match status" value="1"/>
</dbReference>
<feature type="binding site" evidence="9">
    <location>
        <begin position="65"/>
        <end position="66"/>
    </location>
    <ligand>
        <name>substrate</name>
    </ligand>
</feature>
<feature type="domain" description="Aspartate/glutamate/uridylate kinase" evidence="10">
    <location>
        <begin position="25"/>
        <end position="273"/>
    </location>
</feature>
<keyword evidence="6 9" id="KW-0418">Kinase</keyword>
<protein>
    <recommendedName>
        <fullName evidence="9">Acetylglutamate kinase</fullName>
        <ecNumber evidence="9">2.7.2.8</ecNumber>
    </recommendedName>
    <alternativeName>
        <fullName evidence="9">N-acetyl-L-glutamate 5-phosphotransferase</fullName>
    </alternativeName>
    <alternativeName>
        <fullName evidence="9">NAG kinase</fullName>
        <shortName evidence="9">NAGK</shortName>
    </alternativeName>
</protein>
<dbReference type="Gene3D" id="3.40.1160.10">
    <property type="entry name" value="Acetylglutamate kinase-like"/>
    <property type="match status" value="1"/>
</dbReference>
<dbReference type="CDD" id="cd04250">
    <property type="entry name" value="AAK_NAGK-C"/>
    <property type="match status" value="1"/>
</dbReference>
<dbReference type="FunFam" id="3.40.1160.10:FF:000004">
    <property type="entry name" value="Acetylglutamate kinase"/>
    <property type="match status" value="1"/>
</dbReference>
<evidence type="ECO:0000259" key="10">
    <source>
        <dbReference type="Pfam" id="PF00696"/>
    </source>
</evidence>
<dbReference type="PANTHER" id="PTHR23342">
    <property type="entry name" value="N-ACETYLGLUTAMATE SYNTHASE"/>
    <property type="match status" value="1"/>
</dbReference>
<dbReference type="GO" id="GO:0005737">
    <property type="term" value="C:cytoplasm"/>
    <property type="evidence" value="ECO:0007669"/>
    <property type="project" value="UniProtKB-SubCell"/>
</dbReference>
<evidence type="ECO:0000256" key="4">
    <source>
        <dbReference type="ARBA" id="ARBA00022679"/>
    </source>
</evidence>
<evidence type="ECO:0000313" key="12">
    <source>
        <dbReference type="Proteomes" id="UP000199337"/>
    </source>
</evidence>
<dbReference type="PANTHER" id="PTHR23342:SF0">
    <property type="entry name" value="N-ACETYLGLUTAMATE SYNTHASE, MITOCHONDRIAL"/>
    <property type="match status" value="1"/>
</dbReference>
<dbReference type="NCBIfam" id="TIGR00761">
    <property type="entry name" value="argB"/>
    <property type="match status" value="1"/>
</dbReference>
<evidence type="ECO:0000313" key="11">
    <source>
        <dbReference type="EMBL" id="SFH03310.1"/>
    </source>
</evidence>
<dbReference type="InterPro" id="IPR004662">
    <property type="entry name" value="AcgluKinase_fam"/>
</dbReference>
<dbReference type="InterPro" id="IPR037528">
    <property type="entry name" value="ArgB"/>
</dbReference>
<dbReference type="InterPro" id="IPR001057">
    <property type="entry name" value="Glu/AcGlu_kinase"/>
</dbReference>
<dbReference type="AlphaFoldDB" id="A0A1I2WPJ5"/>
<comment type="catalytic activity">
    <reaction evidence="8 9">
        <text>N-acetyl-L-glutamate + ATP = N-acetyl-L-glutamyl 5-phosphate + ADP</text>
        <dbReference type="Rhea" id="RHEA:14629"/>
        <dbReference type="ChEBI" id="CHEBI:30616"/>
        <dbReference type="ChEBI" id="CHEBI:44337"/>
        <dbReference type="ChEBI" id="CHEBI:57936"/>
        <dbReference type="ChEBI" id="CHEBI:456216"/>
        <dbReference type="EC" id="2.7.2.8"/>
    </reaction>
</comment>
<evidence type="ECO:0000256" key="6">
    <source>
        <dbReference type="ARBA" id="ARBA00022777"/>
    </source>
</evidence>
<feature type="site" description="Transition state stabilizer" evidence="9">
    <location>
        <position position="254"/>
    </location>
</feature>
<reference evidence="12" key="1">
    <citation type="submission" date="2016-10" db="EMBL/GenBank/DDBJ databases">
        <authorList>
            <person name="Varghese N."/>
            <person name="Submissions S."/>
        </authorList>
    </citation>
    <scope>NUCLEOTIDE SEQUENCE [LARGE SCALE GENOMIC DNA]</scope>
    <source>
        <strain evidence="12">DSM 17038</strain>
    </source>
</reference>
<evidence type="ECO:0000256" key="5">
    <source>
        <dbReference type="ARBA" id="ARBA00022741"/>
    </source>
</evidence>
<dbReference type="InterPro" id="IPR041727">
    <property type="entry name" value="NAGK-C"/>
</dbReference>
<keyword evidence="12" id="KW-1185">Reference proteome</keyword>
<keyword evidence="7 9" id="KW-0067">ATP-binding</keyword>
<feature type="site" description="Transition state stabilizer" evidence="9">
    <location>
        <position position="30"/>
    </location>
</feature>
<dbReference type="InterPro" id="IPR036393">
    <property type="entry name" value="AceGlu_kinase-like_sf"/>
</dbReference>
<name>A0A1I2WPJ5_9FIRM</name>
<comment type="pathway">
    <text evidence="1 9">Amino-acid biosynthesis; L-arginine biosynthesis; N(2)-acetyl-L-ornithine from L-glutamate: step 2/4.</text>
</comment>
<dbReference type="Proteomes" id="UP000199337">
    <property type="component" value="Unassembled WGS sequence"/>
</dbReference>
<evidence type="ECO:0000256" key="1">
    <source>
        <dbReference type="ARBA" id="ARBA00004828"/>
    </source>
</evidence>
<feature type="binding site" evidence="9">
    <location>
        <position position="191"/>
    </location>
    <ligand>
        <name>substrate</name>
    </ligand>
</feature>
<accession>A0A1I2WPJ5</accession>
<keyword evidence="4 9" id="KW-0808">Transferase</keyword>
<dbReference type="GO" id="GO:0005524">
    <property type="term" value="F:ATP binding"/>
    <property type="evidence" value="ECO:0007669"/>
    <property type="project" value="UniProtKB-UniRule"/>
</dbReference>
<dbReference type="UniPathway" id="UPA00068">
    <property type="reaction ID" value="UER00107"/>
</dbReference>
<organism evidence="11 12">
    <name type="scientific">Desulfotruncus arcticus DSM 17038</name>
    <dbReference type="NCBI Taxonomy" id="1121424"/>
    <lineage>
        <taxon>Bacteria</taxon>
        <taxon>Bacillati</taxon>
        <taxon>Bacillota</taxon>
        <taxon>Clostridia</taxon>
        <taxon>Eubacteriales</taxon>
        <taxon>Desulfallaceae</taxon>
        <taxon>Desulfotruncus</taxon>
    </lineage>
</organism>
<evidence type="ECO:0000256" key="2">
    <source>
        <dbReference type="ARBA" id="ARBA00022571"/>
    </source>
</evidence>
<keyword evidence="5 9" id="KW-0547">Nucleotide-binding</keyword>
<dbReference type="EMBL" id="FOOX01000014">
    <property type="protein sequence ID" value="SFH03310.1"/>
    <property type="molecule type" value="Genomic_DNA"/>
</dbReference>
<comment type="function">
    <text evidence="9">Catalyzes the ATP-dependent phosphorylation of N-acetyl-L-glutamate.</text>
</comment>
<comment type="similarity">
    <text evidence="9">Belongs to the acetylglutamate kinase family. ArgB subfamily.</text>
</comment>
<feature type="binding site" evidence="9">
    <location>
        <position position="87"/>
    </location>
    <ligand>
        <name>substrate</name>
    </ligand>
</feature>
<dbReference type="GO" id="GO:0042450">
    <property type="term" value="P:L-arginine biosynthetic process via ornithine"/>
    <property type="evidence" value="ECO:0007669"/>
    <property type="project" value="UniProtKB-UniRule"/>
</dbReference>
<dbReference type="STRING" id="341036.SAMN05660649_03583"/>
<comment type="subcellular location">
    <subcellularLocation>
        <location evidence="9">Cytoplasm</location>
    </subcellularLocation>
</comment>
<keyword evidence="9" id="KW-0963">Cytoplasm</keyword>
<dbReference type="SUPFAM" id="SSF53633">
    <property type="entry name" value="Carbamate kinase-like"/>
    <property type="match status" value="1"/>
</dbReference>
<keyword evidence="2 9" id="KW-0055">Arginine biosynthesis</keyword>
<dbReference type="EC" id="2.7.2.8" evidence="9"/>
<sequence>MLLSPMEKAGILVEALPYIKKFYGKTVVIKYGGHAMLNCELKKAVLTDAVLMKYVGMHPVIVHGGGPDITGMLKKVGKESNFVGGLRVTDDETMEIAQMVLVGKINKDIVSMINDIGGSAVGLSGKDGNLLVADKKLGRVRSPEGQDELVDIGHVGEVRQVNPGILTTVIREGYIPVVAPVAVGEGGVSYNVNADSAAGALAVALNADKLIILTDVEGILADRNDKDSLISTVKMDEVPNLIERRILEDGMIPKVECCVSALRGGVSTTHILDGRVPHSVLLEVFTDRGVGTMVIK</sequence>
<evidence type="ECO:0000256" key="7">
    <source>
        <dbReference type="ARBA" id="ARBA00022840"/>
    </source>
</evidence>
<evidence type="ECO:0000256" key="3">
    <source>
        <dbReference type="ARBA" id="ARBA00022605"/>
    </source>
</evidence>
<dbReference type="GO" id="GO:0003991">
    <property type="term" value="F:acetylglutamate kinase activity"/>
    <property type="evidence" value="ECO:0007669"/>
    <property type="project" value="UniProtKB-UniRule"/>
</dbReference>
<evidence type="ECO:0000256" key="9">
    <source>
        <dbReference type="HAMAP-Rule" id="MF_00082"/>
    </source>
</evidence>
<dbReference type="PIRSF" id="PIRSF000728">
    <property type="entry name" value="NAGK"/>
    <property type="match status" value="1"/>
</dbReference>
<evidence type="ECO:0000256" key="8">
    <source>
        <dbReference type="ARBA" id="ARBA00048141"/>
    </source>
</evidence>
<dbReference type="Pfam" id="PF00696">
    <property type="entry name" value="AA_kinase"/>
    <property type="match status" value="1"/>
</dbReference>